<name>A0A7W5E568_9BACT</name>
<comment type="caution">
    <text evidence="1">The sequence shown here is derived from an EMBL/GenBank/DDBJ whole genome shotgun (WGS) entry which is preliminary data.</text>
</comment>
<evidence type="ECO:0000313" key="1">
    <source>
        <dbReference type="EMBL" id="MBB3210431.1"/>
    </source>
</evidence>
<dbReference type="Proteomes" id="UP000536179">
    <property type="component" value="Unassembled WGS sequence"/>
</dbReference>
<dbReference type="AlphaFoldDB" id="A0A7W5E568"/>
<evidence type="ECO:0008006" key="3">
    <source>
        <dbReference type="Google" id="ProtNLM"/>
    </source>
</evidence>
<reference evidence="1 2" key="1">
    <citation type="submission" date="2020-08" db="EMBL/GenBank/DDBJ databases">
        <title>Genomic Encyclopedia of Type Strains, Phase III (KMG-III): the genomes of soil and plant-associated and newly described type strains.</title>
        <authorList>
            <person name="Whitman W."/>
        </authorList>
    </citation>
    <scope>NUCLEOTIDE SEQUENCE [LARGE SCALE GENOMIC DNA]</scope>
    <source>
        <strain evidence="1 2">CECT 8075</strain>
    </source>
</reference>
<evidence type="ECO:0000313" key="2">
    <source>
        <dbReference type="Proteomes" id="UP000536179"/>
    </source>
</evidence>
<gene>
    <name evidence="1" type="ORF">FHS27_006278</name>
</gene>
<keyword evidence="2" id="KW-1185">Reference proteome</keyword>
<protein>
    <recommendedName>
        <fullName evidence="3">Carboxypeptidase regulatory-like domain-containing protein</fullName>
    </recommendedName>
</protein>
<dbReference type="RefSeq" id="WP_184309741.1">
    <property type="nucleotide sequence ID" value="NZ_JACHXU010000037.1"/>
</dbReference>
<accession>A0A7W5E568</accession>
<organism evidence="1 2">
    <name type="scientific">Aporhodopirellula rubra</name>
    <dbReference type="NCBI Taxonomy" id="980271"/>
    <lineage>
        <taxon>Bacteria</taxon>
        <taxon>Pseudomonadati</taxon>
        <taxon>Planctomycetota</taxon>
        <taxon>Planctomycetia</taxon>
        <taxon>Pirellulales</taxon>
        <taxon>Pirellulaceae</taxon>
        <taxon>Aporhodopirellula</taxon>
    </lineage>
</organism>
<dbReference type="EMBL" id="JACHXU010000037">
    <property type="protein sequence ID" value="MBB3210431.1"/>
    <property type="molecule type" value="Genomic_DNA"/>
</dbReference>
<proteinExistence type="predicted"/>
<sequence>MSSQIDNFCCFAVLSVSSFILLGCDLNQTIERLPVTGEVTLDDRPVSSATIRFISDQRSGDAATIVSEGKFQIEQNNGLAPGQYDVVVTPNSPELNEAIEAIQSGDRDPLNARSVPSRYQRSGALQATVDPETDNHYRFELSSR</sequence>